<protein>
    <recommendedName>
        <fullName evidence="6">SOCS box domain-containing protein</fullName>
    </recommendedName>
</protein>
<feature type="repeat" description="ANK" evidence="3">
    <location>
        <begin position="424"/>
        <end position="452"/>
    </location>
</feature>
<evidence type="ECO:0000256" key="3">
    <source>
        <dbReference type="PROSITE-ProRule" id="PRU00023"/>
    </source>
</evidence>
<feature type="repeat" description="ANK" evidence="3">
    <location>
        <begin position="200"/>
        <end position="232"/>
    </location>
</feature>
<evidence type="ECO:0008006" key="6">
    <source>
        <dbReference type="Google" id="ProtNLM"/>
    </source>
</evidence>
<gene>
    <name evidence="4" type="ORF">TKK_019810</name>
</gene>
<feature type="repeat" description="ANK" evidence="3">
    <location>
        <begin position="278"/>
        <end position="310"/>
    </location>
</feature>
<dbReference type="PANTHER" id="PTHR24126">
    <property type="entry name" value="ANKYRIN REPEAT, PH AND SEC7 DOMAIN CONTAINING PROTEIN SECG-RELATED"/>
    <property type="match status" value="1"/>
</dbReference>
<evidence type="ECO:0000256" key="2">
    <source>
        <dbReference type="ARBA" id="ARBA00023043"/>
    </source>
</evidence>
<dbReference type="EMBL" id="JBJJXI010000173">
    <property type="protein sequence ID" value="KAL3384412.1"/>
    <property type="molecule type" value="Genomic_DNA"/>
</dbReference>
<evidence type="ECO:0000313" key="5">
    <source>
        <dbReference type="Proteomes" id="UP001627154"/>
    </source>
</evidence>
<feature type="repeat" description="ANK" evidence="3">
    <location>
        <begin position="352"/>
        <end position="384"/>
    </location>
</feature>
<evidence type="ECO:0000313" key="4">
    <source>
        <dbReference type="EMBL" id="KAL3384412.1"/>
    </source>
</evidence>
<keyword evidence="1" id="KW-0677">Repeat</keyword>
<keyword evidence="5" id="KW-1185">Reference proteome</keyword>
<proteinExistence type="predicted"/>
<dbReference type="PROSITE" id="PS50088">
    <property type="entry name" value="ANK_REPEAT"/>
    <property type="match status" value="4"/>
</dbReference>
<sequence length="655" mass="76518">MFFDDYIESRRVEANEDVKFVGSFNQKVTSKRARAEINWDSERERRDLIIELSDLIRNSKDQHRKLNLRDILRPEEIESLLEEAVYFWDEDECHDYRRECIVLFVESLASTGYRDKPRLGWDNQPSLRRTTPLHHAARRWISNWDSLIRNLFTIYDRYDANYMDEHGLTHFHVACRFGLQDVVEGFLELGQEPNYLAPKSLESPLQLALAHGHEKVARLLLRRGANPSLAYREGLTALHTVCKGIEGNCALADMMMELAGGSGEKRKHAVRVNAQDDLGRTPLHLALDYGDRRMSEWLLRKGANANLANNDGSTPLHLVSERDGDEHDLAEMIFKLSHDYYKPLNVDAWDESGNTALHLAIKNGFEKLVQVLLRNGACPNSFNRRGLTPLHICLEKEDNDLLRLFFRINGDIRRKVQVDARDELGQTPLQWAMTNLKPDVVDILVDNGASLSSFVIPTKHYFREGNDDSWYGFRLKLASGILAVVERLTLRGYRLNRNDAMKIMNIFYMYELFDKSVDLKKYLCNDETFVREAKNVTICSNLSLKDLILLPPVNMEKFITYTDYYQFARSRKLSMLSHQFREPCALHLCERMSKDFFREWAVDPLMRLTRYELPPLCCEKIADRLLNQDLYHICLVTARRRSWRRRMRKIFLWCK</sequence>
<organism evidence="4 5">
    <name type="scientific">Trichogramma kaykai</name>
    <dbReference type="NCBI Taxonomy" id="54128"/>
    <lineage>
        <taxon>Eukaryota</taxon>
        <taxon>Metazoa</taxon>
        <taxon>Ecdysozoa</taxon>
        <taxon>Arthropoda</taxon>
        <taxon>Hexapoda</taxon>
        <taxon>Insecta</taxon>
        <taxon>Pterygota</taxon>
        <taxon>Neoptera</taxon>
        <taxon>Endopterygota</taxon>
        <taxon>Hymenoptera</taxon>
        <taxon>Apocrita</taxon>
        <taxon>Proctotrupomorpha</taxon>
        <taxon>Chalcidoidea</taxon>
        <taxon>Trichogrammatidae</taxon>
        <taxon>Trichogramma</taxon>
    </lineage>
</organism>
<dbReference type="Pfam" id="PF00023">
    <property type="entry name" value="Ank"/>
    <property type="match status" value="1"/>
</dbReference>
<dbReference type="SMART" id="SM00248">
    <property type="entry name" value="ANK"/>
    <property type="match status" value="8"/>
</dbReference>
<dbReference type="Gene3D" id="1.25.40.20">
    <property type="entry name" value="Ankyrin repeat-containing domain"/>
    <property type="match status" value="3"/>
</dbReference>
<keyword evidence="2 3" id="KW-0040">ANK repeat</keyword>
<dbReference type="PROSITE" id="PS50297">
    <property type="entry name" value="ANK_REP_REGION"/>
    <property type="match status" value="4"/>
</dbReference>
<dbReference type="Proteomes" id="UP001627154">
    <property type="component" value="Unassembled WGS sequence"/>
</dbReference>
<dbReference type="InterPro" id="IPR002110">
    <property type="entry name" value="Ankyrin_rpt"/>
</dbReference>
<comment type="caution">
    <text evidence="4">The sequence shown here is derived from an EMBL/GenBank/DDBJ whole genome shotgun (WGS) entry which is preliminary data.</text>
</comment>
<accession>A0ABD2VUF0</accession>
<dbReference type="Pfam" id="PF12796">
    <property type="entry name" value="Ank_2"/>
    <property type="match status" value="2"/>
</dbReference>
<evidence type="ECO:0000256" key="1">
    <source>
        <dbReference type="ARBA" id="ARBA00022737"/>
    </source>
</evidence>
<dbReference type="InterPro" id="IPR036770">
    <property type="entry name" value="Ankyrin_rpt-contain_sf"/>
</dbReference>
<dbReference type="SUPFAM" id="SSF48403">
    <property type="entry name" value="Ankyrin repeat"/>
    <property type="match status" value="1"/>
</dbReference>
<dbReference type="AlphaFoldDB" id="A0ABD2VUF0"/>
<dbReference type="PANTHER" id="PTHR24126:SF14">
    <property type="entry name" value="ANK_REP_REGION DOMAIN-CONTAINING PROTEIN"/>
    <property type="match status" value="1"/>
</dbReference>
<reference evidence="4 5" key="1">
    <citation type="journal article" date="2024" name="bioRxiv">
        <title>A reference genome for Trichogramma kaykai: A tiny desert-dwelling parasitoid wasp with competing sex-ratio distorters.</title>
        <authorList>
            <person name="Culotta J."/>
            <person name="Lindsey A.R."/>
        </authorList>
    </citation>
    <scope>NUCLEOTIDE SEQUENCE [LARGE SCALE GENOMIC DNA]</scope>
    <source>
        <strain evidence="4 5">KSX58</strain>
    </source>
</reference>
<name>A0ABD2VUF0_9HYME</name>